<evidence type="ECO:0000256" key="1">
    <source>
        <dbReference type="SAM" id="Phobius"/>
    </source>
</evidence>
<keyword evidence="1" id="KW-1133">Transmembrane helix</keyword>
<comment type="caution">
    <text evidence="3">The sequence shown here is derived from an EMBL/GenBank/DDBJ whole genome shotgun (WGS) entry which is preliminary data.</text>
</comment>
<dbReference type="GO" id="GO:0006660">
    <property type="term" value="P:phosphatidylserine catabolic process"/>
    <property type="evidence" value="ECO:0007669"/>
    <property type="project" value="TreeGrafter"/>
</dbReference>
<accession>A0AA36D0J9</accession>
<evidence type="ECO:0000259" key="2">
    <source>
        <dbReference type="Pfam" id="PF22990"/>
    </source>
</evidence>
<dbReference type="PANTHER" id="PTHR12277:SF72">
    <property type="entry name" value="BAT5L PROTEIN"/>
    <property type="match status" value="1"/>
</dbReference>
<dbReference type="PANTHER" id="PTHR12277">
    <property type="entry name" value="ALPHA/BETA HYDROLASE DOMAIN-CONTAINING PROTEIN"/>
    <property type="match status" value="1"/>
</dbReference>
<dbReference type="InterPro" id="IPR029058">
    <property type="entry name" value="AB_hydrolase_fold"/>
</dbReference>
<feature type="non-terminal residue" evidence="3">
    <location>
        <position position="1"/>
    </location>
</feature>
<keyword evidence="1" id="KW-0472">Membrane</keyword>
<proteinExistence type="predicted"/>
<sequence>MKLWTAFFGPRLYTKYGERREETKIEMIGNNLLAIGKGFWRTVIGIWPLALSVQLWRGSITVQNFQFWIYWTVVGAVVGFAARFFGRKIDEQYKKFAVIFEKAQTGDSQSLAELKSYDYDMGAANLYDFQAAEKQLWYYAAPPHPANPLVKLISWLAVKSFGLGAMFPGSFQLLFAFAQDQILESRSKLITERNGKRSVLKTAAGDLIDTIYLDARKSGQHYGQKLVICCEGNGTFYEFGMMTVPMEKGHSVIGWNYPGFIHSTGSPMPKNVLAAADAVMQYATGPLGWKEEDIVIYSWSIGGFAASWLAANYKKVRALILDATFDNVLHLAAIRMPGILAPVVECAIKEHLNLDVESNLREFKGPVRIYRRLRDDMMCTLFEGSEEDILASNRTNYLLKAIMQSRHADKIRSHPDAIDNWLAMSPSSRKRAYDQAPKEIRDIYFLCEYYFVDIPGQHIGPLPVSSFDFPAPMLM</sequence>
<evidence type="ECO:0000313" key="3">
    <source>
        <dbReference type="EMBL" id="CAJ0578775.1"/>
    </source>
</evidence>
<feature type="transmembrane region" description="Helical" evidence="1">
    <location>
        <begin position="38"/>
        <end position="56"/>
    </location>
</feature>
<name>A0AA36D0J9_9BILA</name>
<dbReference type="GO" id="GO:0012505">
    <property type="term" value="C:endomembrane system"/>
    <property type="evidence" value="ECO:0007669"/>
    <property type="project" value="TreeGrafter"/>
</dbReference>
<gene>
    <name evidence="3" type="ORF">MSPICULIGERA_LOCUS17016</name>
</gene>
<feature type="transmembrane region" description="Helical" evidence="1">
    <location>
        <begin position="68"/>
        <end position="86"/>
    </location>
</feature>
<dbReference type="EMBL" id="CATQJA010002654">
    <property type="protein sequence ID" value="CAJ0578775.1"/>
    <property type="molecule type" value="Genomic_DNA"/>
</dbReference>
<keyword evidence="1" id="KW-0812">Transmembrane</keyword>
<dbReference type="GO" id="GO:0047372">
    <property type="term" value="F:monoacylglycerol lipase activity"/>
    <property type="evidence" value="ECO:0007669"/>
    <property type="project" value="TreeGrafter"/>
</dbReference>
<protein>
    <recommendedName>
        <fullName evidence="2">Phosphatidylserine Lipase ABHD16 N-terminal domain-containing protein</fullName>
    </recommendedName>
</protein>
<feature type="domain" description="Phosphatidylserine Lipase ABHD16 N-terminal" evidence="2">
    <location>
        <begin position="1"/>
        <end position="120"/>
    </location>
</feature>
<dbReference type="InterPro" id="IPR054518">
    <property type="entry name" value="ABHD16_N"/>
</dbReference>
<dbReference type="Pfam" id="PF22990">
    <property type="entry name" value="ABHD16_N"/>
    <property type="match status" value="1"/>
</dbReference>
<dbReference type="Proteomes" id="UP001177023">
    <property type="component" value="Unassembled WGS sequence"/>
</dbReference>
<evidence type="ECO:0000313" key="4">
    <source>
        <dbReference type="Proteomes" id="UP001177023"/>
    </source>
</evidence>
<dbReference type="Gene3D" id="3.40.50.1820">
    <property type="entry name" value="alpha/beta hydrolase"/>
    <property type="match status" value="1"/>
</dbReference>
<dbReference type="GO" id="GO:0052651">
    <property type="term" value="P:monoacylglycerol catabolic process"/>
    <property type="evidence" value="ECO:0007669"/>
    <property type="project" value="TreeGrafter"/>
</dbReference>
<dbReference type="GO" id="GO:0004620">
    <property type="term" value="F:phospholipase activity"/>
    <property type="evidence" value="ECO:0007669"/>
    <property type="project" value="TreeGrafter"/>
</dbReference>
<reference evidence="3" key="1">
    <citation type="submission" date="2023-06" db="EMBL/GenBank/DDBJ databases">
        <authorList>
            <person name="Delattre M."/>
        </authorList>
    </citation>
    <scope>NUCLEOTIDE SEQUENCE</scope>
    <source>
        <strain evidence="3">AF72</strain>
    </source>
</reference>
<organism evidence="3 4">
    <name type="scientific">Mesorhabditis spiculigera</name>
    <dbReference type="NCBI Taxonomy" id="96644"/>
    <lineage>
        <taxon>Eukaryota</taxon>
        <taxon>Metazoa</taxon>
        <taxon>Ecdysozoa</taxon>
        <taxon>Nematoda</taxon>
        <taxon>Chromadorea</taxon>
        <taxon>Rhabditida</taxon>
        <taxon>Rhabditina</taxon>
        <taxon>Rhabditomorpha</taxon>
        <taxon>Rhabditoidea</taxon>
        <taxon>Rhabditidae</taxon>
        <taxon>Mesorhabditinae</taxon>
        <taxon>Mesorhabditis</taxon>
    </lineage>
</organism>
<dbReference type="AlphaFoldDB" id="A0AA36D0J9"/>
<dbReference type="SUPFAM" id="SSF53474">
    <property type="entry name" value="alpha/beta-Hydrolases"/>
    <property type="match status" value="1"/>
</dbReference>
<keyword evidence="4" id="KW-1185">Reference proteome</keyword>